<comment type="subcellular location">
    <subcellularLocation>
        <location evidence="1">Cytoplasm</location>
    </subcellularLocation>
</comment>
<proteinExistence type="inferred from homology"/>
<evidence type="ECO:0000313" key="6">
    <source>
        <dbReference type="Proteomes" id="UP001364211"/>
    </source>
</evidence>
<gene>
    <name evidence="5" type="ORF">WJX68_21195</name>
</gene>
<evidence type="ECO:0000256" key="2">
    <source>
        <dbReference type="ARBA" id="ARBA00006411"/>
    </source>
</evidence>
<accession>A0ABU8TC13</accession>
<reference evidence="5 6" key="1">
    <citation type="submission" date="2024-03" db="EMBL/GenBank/DDBJ databases">
        <title>Draft genome sequence of Pseudonocardia sp. DW16-2.</title>
        <authorList>
            <person name="Duangmal K."/>
        </authorList>
    </citation>
    <scope>NUCLEOTIDE SEQUENCE [LARGE SCALE GENOMIC DNA]</scope>
    <source>
        <strain evidence="5 6">DW16-2</strain>
    </source>
</reference>
<comment type="similarity">
    <text evidence="2">Belongs to the EspG family.</text>
</comment>
<protein>
    <submittedName>
        <fullName evidence="5">ESX secretion-associated protein EspG</fullName>
    </submittedName>
</protein>
<dbReference type="EMBL" id="JBBJUP010000020">
    <property type="protein sequence ID" value="MEJ8281464.1"/>
    <property type="molecule type" value="Genomic_DNA"/>
</dbReference>
<evidence type="ECO:0000313" key="5">
    <source>
        <dbReference type="EMBL" id="MEJ8281464.1"/>
    </source>
</evidence>
<evidence type="ECO:0000256" key="3">
    <source>
        <dbReference type="ARBA" id="ARBA00022490"/>
    </source>
</evidence>
<keyword evidence="6" id="KW-1185">Reference proteome</keyword>
<dbReference type="InterPro" id="IPR025734">
    <property type="entry name" value="EspG"/>
</dbReference>
<keyword evidence="4" id="KW-0143">Chaperone</keyword>
<keyword evidence="3" id="KW-0963">Cytoplasm</keyword>
<dbReference type="Proteomes" id="UP001364211">
    <property type="component" value="Unassembled WGS sequence"/>
</dbReference>
<comment type="caution">
    <text evidence="5">The sequence shown here is derived from an EMBL/GenBank/DDBJ whole genome shotgun (WGS) entry which is preliminary data.</text>
</comment>
<organism evidence="5 6">
    <name type="scientific">Pseudonocardia spirodelae</name>
    <dbReference type="NCBI Taxonomy" id="3133431"/>
    <lineage>
        <taxon>Bacteria</taxon>
        <taxon>Bacillati</taxon>
        <taxon>Actinomycetota</taxon>
        <taxon>Actinomycetes</taxon>
        <taxon>Pseudonocardiales</taxon>
        <taxon>Pseudonocardiaceae</taxon>
        <taxon>Pseudonocardia</taxon>
    </lineage>
</organism>
<evidence type="ECO:0000256" key="4">
    <source>
        <dbReference type="ARBA" id="ARBA00023186"/>
    </source>
</evidence>
<dbReference type="Pfam" id="PF14011">
    <property type="entry name" value="ESX-1_EspG"/>
    <property type="match status" value="1"/>
</dbReference>
<evidence type="ECO:0000256" key="1">
    <source>
        <dbReference type="ARBA" id="ARBA00004496"/>
    </source>
</evidence>
<sequence>MSGVRELRGATVLSTTEFDVACDLLDLPRPAVLELTGPGRTERERAQVVRDTLAVLVARGLAGPGGVDAGLATDLDTVARPDRTRELHVAEPYPLRAVVGLRGRRAVLAVRSDDHVAVAPVAVDRAAAVLVELLGPIRSGPGPQVRLPMRALVEVGRACAQDRDRLRPELLRRGATAAEVALLERMAEVYALAELGAGGAPGSPRPRAFLLVQATPHGHYRQIRTTPDRLGGEPSADAVVRAGPADAAGLVAELEGLADEVGRAVELRAPGAR</sequence>
<name>A0ABU8TC13_9PSEU</name>
<dbReference type="RefSeq" id="WP_340293821.1">
    <property type="nucleotide sequence ID" value="NZ_JBBJUP010000020.1"/>
</dbReference>